<keyword evidence="4 10" id="KW-0963">Cytoplasm</keyword>
<dbReference type="STRING" id="488538.SAR116_1557"/>
<dbReference type="Proteomes" id="UP000007460">
    <property type="component" value="Chromosome"/>
</dbReference>
<dbReference type="InterPro" id="IPR046938">
    <property type="entry name" value="DNA_clamp_sf"/>
</dbReference>
<dbReference type="PANTHER" id="PTHR30478">
    <property type="entry name" value="DNA POLYMERASE III SUBUNIT BETA"/>
    <property type="match status" value="1"/>
</dbReference>
<dbReference type="eggNOG" id="COG0592">
    <property type="taxonomic scope" value="Bacteria"/>
</dbReference>
<dbReference type="KEGG" id="apb:SAR116_1557"/>
<feature type="domain" description="DNA polymerase III beta sliding clamp C-terminal" evidence="13">
    <location>
        <begin position="247"/>
        <end position="366"/>
    </location>
</feature>
<proteinExistence type="inferred from homology"/>
<dbReference type="CDD" id="cd00140">
    <property type="entry name" value="beta_clamp"/>
    <property type="match status" value="1"/>
</dbReference>
<dbReference type="RefSeq" id="WP_013046427.1">
    <property type="nucleotide sequence ID" value="NC_014010.1"/>
</dbReference>
<evidence type="ECO:0000256" key="8">
    <source>
        <dbReference type="ARBA" id="ARBA00022932"/>
    </source>
</evidence>
<name>D5BU53_PUNMI</name>
<dbReference type="GO" id="GO:0006271">
    <property type="term" value="P:DNA strand elongation involved in DNA replication"/>
    <property type="evidence" value="ECO:0007669"/>
    <property type="project" value="TreeGrafter"/>
</dbReference>
<evidence type="ECO:0000256" key="2">
    <source>
        <dbReference type="ARBA" id="ARBA00010752"/>
    </source>
</evidence>
<sequence>MKLAIDRMSLLRPLGHVQSVVERRNTIPILANVVLRAEDGQLSLTATDMDMDITTEVGCAVATAGTTTMSAHMLYDIVRKLPDGSEVELSVGDGHAMISAGRSSFRLPTLPVEDFPAISSNELPTNFVLTAADFRDLIDATKFAISTEETRYYLNGIYLHKSDAGDLCAVATDGHRLAMTKQTLPGGAAQMPSIILPRKAVGELRKLLDDYDGDVTISMSETRAEFAFGAVRLTTKLIDGTFPDYTRVIPTNNDKIMQVDVGAFSAAVDRVSTISSEKSKSVKIGLRAGVMTLSASNTDASSATEELEVSYSGNEMEIGFNARYLLDIASQVNSEMVEFALADQGSPTLVRTPGDDASLFVLMPMRV</sequence>
<evidence type="ECO:0000256" key="7">
    <source>
        <dbReference type="ARBA" id="ARBA00022705"/>
    </source>
</evidence>
<comment type="similarity">
    <text evidence="2 10">Belongs to the beta sliding clamp family.</text>
</comment>
<dbReference type="Pfam" id="PF02768">
    <property type="entry name" value="DNA_pol3_beta_3"/>
    <property type="match status" value="1"/>
</dbReference>
<comment type="subcellular location">
    <subcellularLocation>
        <location evidence="1 10">Cytoplasm</location>
    </subcellularLocation>
</comment>
<dbReference type="PANTHER" id="PTHR30478:SF0">
    <property type="entry name" value="BETA SLIDING CLAMP"/>
    <property type="match status" value="1"/>
</dbReference>
<evidence type="ECO:0000256" key="1">
    <source>
        <dbReference type="ARBA" id="ARBA00004496"/>
    </source>
</evidence>
<dbReference type="Gene3D" id="3.70.10.10">
    <property type="match status" value="1"/>
</dbReference>
<keyword evidence="9" id="KW-0238">DNA-binding</keyword>
<reference evidence="14 15" key="1">
    <citation type="journal article" date="2010" name="J. Bacteriol.">
        <title>Complete genome sequence of "Candidatus Puniceispirillum marinum" IMCC1322, a representative of the SAR116 clade in the Alphaproteobacteria.</title>
        <authorList>
            <person name="Oh H.M."/>
            <person name="Kwon K.K."/>
            <person name="Kang I."/>
            <person name="Kang S.G."/>
            <person name="Lee J.H."/>
            <person name="Kim S.J."/>
            <person name="Cho J.C."/>
        </authorList>
    </citation>
    <scope>NUCLEOTIDE SEQUENCE [LARGE SCALE GENOMIC DNA]</scope>
    <source>
        <strain evidence="14 15">IMCC1322</strain>
    </source>
</reference>
<dbReference type="GO" id="GO:0003887">
    <property type="term" value="F:DNA-directed DNA polymerase activity"/>
    <property type="evidence" value="ECO:0007669"/>
    <property type="project" value="UniProtKB-UniRule"/>
</dbReference>
<keyword evidence="5 10" id="KW-0808">Transferase</keyword>
<evidence type="ECO:0000313" key="14">
    <source>
        <dbReference type="EMBL" id="ADE39800.1"/>
    </source>
</evidence>
<dbReference type="OrthoDB" id="8421503at2"/>
<dbReference type="SUPFAM" id="SSF55979">
    <property type="entry name" value="DNA clamp"/>
    <property type="match status" value="3"/>
</dbReference>
<dbReference type="Pfam" id="PF00712">
    <property type="entry name" value="DNA_pol3_beta"/>
    <property type="match status" value="1"/>
</dbReference>
<feature type="domain" description="DNA polymerase III beta sliding clamp central" evidence="12">
    <location>
        <begin position="131"/>
        <end position="244"/>
    </location>
</feature>
<evidence type="ECO:0000313" key="15">
    <source>
        <dbReference type="Proteomes" id="UP000007460"/>
    </source>
</evidence>
<dbReference type="GO" id="GO:0005737">
    <property type="term" value="C:cytoplasm"/>
    <property type="evidence" value="ECO:0007669"/>
    <property type="project" value="UniProtKB-SubCell"/>
</dbReference>
<keyword evidence="6 10" id="KW-0548">Nucleotidyltransferase</keyword>
<dbReference type="EMBL" id="CP001751">
    <property type="protein sequence ID" value="ADE39800.1"/>
    <property type="molecule type" value="Genomic_DNA"/>
</dbReference>
<gene>
    <name evidence="14" type="ordered locus">SAR116_1557</name>
</gene>
<dbReference type="GO" id="GO:0008408">
    <property type="term" value="F:3'-5' exonuclease activity"/>
    <property type="evidence" value="ECO:0007669"/>
    <property type="project" value="InterPro"/>
</dbReference>
<dbReference type="InterPro" id="IPR001001">
    <property type="entry name" value="DNA_polIII_beta"/>
</dbReference>
<dbReference type="Pfam" id="PF02767">
    <property type="entry name" value="DNA_pol3_beta_2"/>
    <property type="match status" value="1"/>
</dbReference>
<dbReference type="Gene3D" id="3.10.150.10">
    <property type="entry name" value="DNA Polymerase III, subunit A, domain 2"/>
    <property type="match status" value="1"/>
</dbReference>
<evidence type="ECO:0000256" key="10">
    <source>
        <dbReference type="PIRNR" id="PIRNR000804"/>
    </source>
</evidence>
<dbReference type="GO" id="GO:0009360">
    <property type="term" value="C:DNA polymerase III complex"/>
    <property type="evidence" value="ECO:0007669"/>
    <property type="project" value="InterPro"/>
</dbReference>
<organism evidence="14 15">
    <name type="scientific">Puniceispirillum marinum (strain IMCC1322)</name>
    <dbReference type="NCBI Taxonomy" id="488538"/>
    <lineage>
        <taxon>Bacteria</taxon>
        <taxon>Pseudomonadati</taxon>
        <taxon>Pseudomonadota</taxon>
        <taxon>Alphaproteobacteria</taxon>
        <taxon>Candidatus Puniceispirillales</taxon>
        <taxon>Candidatus Puniceispirillaceae</taxon>
        <taxon>Candidatus Puniceispirillum</taxon>
    </lineage>
</organism>
<dbReference type="InterPro" id="IPR022635">
    <property type="entry name" value="DNA_polIII_beta_C"/>
</dbReference>
<comment type="subunit">
    <text evidence="10">Forms a ring-shaped head-to-tail homodimer around DNA.</text>
</comment>
<dbReference type="GO" id="GO:0003677">
    <property type="term" value="F:DNA binding"/>
    <property type="evidence" value="ECO:0007669"/>
    <property type="project" value="UniProtKB-UniRule"/>
</dbReference>
<evidence type="ECO:0000256" key="3">
    <source>
        <dbReference type="ARBA" id="ARBA00021035"/>
    </source>
</evidence>
<keyword evidence="15" id="KW-1185">Reference proteome</keyword>
<dbReference type="PIRSF" id="PIRSF000804">
    <property type="entry name" value="DNA_pol_III_b"/>
    <property type="match status" value="1"/>
</dbReference>
<keyword evidence="7 10" id="KW-0235">DNA replication</keyword>
<dbReference type="InterPro" id="IPR022634">
    <property type="entry name" value="DNA_polIII_beta_N"/>
</dbReference>
<accession>D5BU53</accession>
<protein>
    <recommendedName>
        <fullName evidence="3 10">Beta sliding clamp</fullName>
    </recommendedName>
</protein>
<dbReference type="NCBIfam" id="TIGR00663">
    <property type="entry name" value="dnan"/>
    <property type="match status" value="1"/>
</dbReference>
<keyword evidence="8 10" id="KW-0239">DNA-directed DNA polymerase</keyword>
<evidence type="ECO:0000256" key="4">
    <source>
        <dbReference type="ARBA" id="ARBA00022490"/>
    </source>
</evidence>
<dbReference type="InterPro" id="IPR022637">
    <property type="entry name" value="DNA_polIII_beta_cen"/>
</dbReference>
<evidence type="ECO:0000259" key="13">
    <source>
        <dbReference type="Pfam" id="PF02768"/>
    </source>
</evidence>
<evidence type="ECO:0000259" key="11">
    <source>
        <dbReference type="Pfam" id="PF00712"/>
    </source>
</evidence>
<dbReference type="SMART" id="SM00480">
    <property type="entry name" value="POL3Bc"/>
    <property type="match status" value="1"/>
</dbReference>
<evidence type="ECO:0000259" key="12">
    <source>
        <dbReference type="Pfam" id="PF02767"/>
    </source>
</evidence>
<comment type="function">
    <text evidence="10">Confers DNA tethering and processivity to DNA polymerases and other proteins. Acts as a clamp, forming a ring around DNA (a reaction catalyzed by the clamp-loading complex) which diffuses in an ATP-independent manner freely and bidirectionally along dsDNA. Initially characterized for its ability to contact the catalytic subunit of DNA polymerase III (Pol III), a complex, multichain enzyme responsible for most of the replicative synthesis in bacteria; Pol III exhibits 3'-5' exonuclease proofreading activity. The beta chain is required for initiation of replication as well as for processivity of DNA replication.</text>
</comment>
<feature type="domain" description="DNA polymerase III beta sliding clamp N-terminal" evidence="11">
    <location>
        <begin position="1"/>
        <end position="118"/>
    </location>
</feature>
<evidence type="ECO:0000256" key="6">
    <source>
        <dbReference type="ARBA" id="ARBA00022695"/>
    </source>
</evidence>
<evidence type="ECO:0000256" key="5">
    <source>
        <dbReference type="ARBA" id="ARBA00022679"/>
    </source>
</evidence>
<evidence type="ECO:0000256" key="9">
    <source>
        <dbReference type="ARBA" id="ARBA00023125"/>
    </source>
</evidence>
<dbReference type="AlphaFoldDB" id="D5BU53"/>
<dbReference type="HOGENOM" id="CLU_038149_4_2_5"/>